<gene>
    <name evidence="12" type="ORF">SAY86_022400</name>
</gene>
<dbReference type="InterPro" id="IPR051563">
    <property type="entry name" value="Glycosyl_Hydrolase_51"/>
</dbReference>
<dbReference type="FunFam" id="3.20.20.80:FF:000025">
    <property type="entry name" value="Alpha-L-arabinofuranosidase 1"/>
    <property type="match status" value="1"/>
</dbReference>
<dbReference type="Proteomes" id="UP001346149">
    <property type="component" value="Unassembled WGS sequence"/>
</dbReference>
<sequence length="673" mass="73880">MMGFFKDCCRGLVLCICLGFYLTLRCFANEVNAYQSAKLAVNASSAGQPIPDTLFGIFFEEINHAGAGGLWAELVSNRGFEAGGPNTPSNIDPWSIIGGESYLDVLTERASCFNRNMVALRMDVFCDSSGANICPQEGVGVYNPGFWGMNIEKGKTYKVVFYVKSSGSLNLSVSFTGSSGMPILATAKVIASASDVSDWSKMEVLLDAQDTDHNSRLQLTTTQKGVIWLDQVSAMPLDTYKGHGFRTDLVEMLVEIKPRFIRFPGGCFVEGEWLRNAFRWKETVGPWEERPGHFGDVWMYWTDDGLGHFEFLQLAEDLGAAPVWVFNNGISHNDQIATSSVLPFVQEALDGIEFARGSINSKWGALRASMGHPEPFDLRYVAVGNEDCGKKNYLGNYLKFYSAIKQAYPDIQIISNCDGSSQPLDHPADFYDYHVYTSANDMFSRNHRFDKTSRRGPKAFVSEYAVTGKDAGGGSLLAALAEAAFLLGIEKNSDVVSMASYAPLFVNSNDRRWNPDAIVFNSSHLYGTPSYWMQRFFTESSGSTLLETTLQAISYNALVASAILWKNSEDDKSYIRIKVVNFGSSSVKLNISIIGLDPNSLSGLSKTVLTSSHVTDENSFAQPNKVAPLKTPLEVAGNDVVFELSPYSFTSIDLLKQSSSLGFTGSDSSRSSI</sequence>
<dbReference type="SUPFAM" id="SSF49785">
    <property type="entry name" value="Galactose-binding domain-like"/>
    <property type="match status" value="1"/>
</dbReference>
<comment type="catalytic activity">
    <reaction evidence="1">
        <text>Hydrolysis of terminal non-reducing alpha-L-arabinofuranoside residues in alpha-L-arabinosides.</text>
        <dbReference type="EC" id="3.2.1.55"/>
    </reaction>
</comment>
<evidence type="ECO:0000256" key="3">
    <source>
        <dbReference type="ARBA" id="ARBA00007186"/>
    </source>
</evidence>
<dbReference type="SUPFAM" id="SSF51445">
    <property type="entry name" value="(Trans)glycosidases"/>
    <property type="match status" value="1"/>
</dbReference>
<dbReference type="EMBL" id="JAXQNO010000008">
    <property type="protein sequence ID" value="KAK4791965.1"/>
    <property type="molecule type" value="Genomic_DNA"/>
</dbReference>
<comment type="caution">
    <text evidence="12">The sequence shown here is derived from an EMBL/GenBank/DDBJ whole genome shotgun (WGS) entry which is preliminary data.</text>
</comment>
<dbReference type="GO" id="GO:0046373">
    <property type="term" value="P:L-arabinose metabolic process"/>
    <property type="evidence" value="ECO:0007669"/>
    <property type="project" value="InterPro"/>
</dbReference>
<comment type="subcellular location">
    <subcellularLocation>
        <location evidence="2">Secreted</location>
        <location evidence="2">Extracellular space</location>
        <location evidence="2">Extracellular matrix</location>
    </subcellularLocation>
</comment>
<keyword evidence="13" id="KW-1185">Reference proteome</keyword>
<keyword evidence="5" id="KW-0964">Secreted</keyword>
<evidence type="ECO:0000256" key="4">
    <source>
        <dbReference type="ARBA" id="ARBA00012670"/>
    </source>
</evidence>
<dbReference type="InterPro" id="IPR008979">
    <property type="entry name" value="Galactose-bd-like_sf"/>
</dbReference>
<reference evidence="12 13" key="1">
    <citation type="journal article" date="2023" name="Hortic Res">
        <title>Pangenome of water caltrop reveals structural variations and asymmetric subgenome divergence after allopolyploidization.</title>
        <authorList>
            <person name="Zhang X."/>
            <person name="Chen Y."/>
            <person name="Wang L."/>
            <person name="Yuan Y."/>
            <person name="Fang M."/>
            <person name="Shi L."/>
            <person name="Lu R."/>
            <person name="Comes H.P."/>
            <person name="Ma Y."/>
            <person name="Chen Y."/>
            <person name="Huang G."/>
            <person name="Zhou Y."/>
            <person name="Zheng Z."/>
            <person name="Qiu Y."/>
        </authorList>
    </citation>
    <scope>NUCLEOTIDE SEQUENCE [LARGE SCALE GENOMIC DNA]</scope>
    <source>
        <strain evidence="12">F231</strain>
    </source>
</reference>
<evidence type="ECO:0000313" key="12">
    <source>
        <dbReference type="EMBL" id="KAK4791965.1"/>
    </source>
</evidence>
<dbReference type="InterPro" id="IPR010720">
    <property type="entry name" value="Alpha-L-AF_C"/>
</dbReference>
<dbReference type="Gene3D" id="3.20.20.80">
    <property type="entry name" value="Glycosidases"/>
    <property type="match status" value="1"/>
</dbReference>
<dbReference type="SMART" id="SM00813">
    <property type="entry name" value="Alpha-L-AF_C"/>
    <property type="match status" value="1"/>
</dbReference>
<dbReference type="Gene3D" id="2.60.40.1180">
    <property type="entry name" value="Golgi alpha-mannosidase II"/>
    <property type="match status" value="1"/>
</dbReference>
<evidence type="ECO:0000259" key="11">
    <source>
        <dbReference type="SMART" id="SM00813"/>
    </source>
</evidence>
<dbReference type="InterPro" id="IPR055235">
    <property type="entry name" value="ASD1_cat"/>
</dbReference>
<dbReference type="PANTHER" id="PTHR31776:SF0">
    <property type="entry name" value="ALPHA-L-ARABINOFURANOSIDASE 1"/>
    <property type="match status" value="1"/>
</dbReference>
<keyword evidence="8" id="KW-0378">Hydrolase</keyword>
<dbReference type="AlphaFoldDB" id="A0AAN7M913"/>
<evidence type="ECO:0000256" key="10">
    <source>
        <dbReference type="ARBA" id="ARBA00082101"/>
    </source>
</evidence>
<evidence type="ECO:0000256" key="1">
    <source>
        <dbReference type="ARBA" id="ARBA00001462"/>
    </source>
</evidence>
<dbReference type="InterPro" id="IPR017853">
    <property type="entry name" value="GH"/>
</dbReference>
<dbReference type="SUPFAM" id="SSF51011">
    <property type="entry name" value="Glycosyl hydrolase domain"/>
    <property type="match status" value="1"/>
</dbReference>
<evidence type="ECO:0000256" key="2">
    <source>
        <dbReference type="ARBA" id="ARBA00004498"/>
    </source>
</evidence>
<organism evidence="12 13">
    <name type="scientific">Trapa natans</name>
    <name type="common">Water chestnut</name>
    <dbReference type="NCBI Taxonomy" id="22666"/>
    <lineage>
        <taxon>Eukaryota</taxon>
        <taxon>Viridiplantae</taxon>
        <taxon>Streptophyta</taxon>
        <taxon>Embryophyta</taxon>
        <taxon>Tracheophyta</taxon>
        <taxon>Spermatophyta</taxon>
        <taxon>Magnoliopsida</taxon>
        <taxon>eudicotyledons</taxon>
        <taxon>Gunneridae</taxon>
        <taxon>Pentapetalae</taxon>
        <taxon>rosids</taxon>
        <taxon>malvids</taxon>
        <taxon>Myrtales</taxon>
        <taxon>Lythraceae</taxon>
        <taxon>Trapa</taxon>
    </lineage>
</organism>
<dbReference type="FunFam" id="2.60.40.1180:FF:000011">
    <property type="entry name" value="Alpha-L-arabinofuranosidase 1"/>
    <property type="match status" value="1"/>
</dbReference>
<evidence type="ECO:0000256" key="5">
    <source>
        <dbReference type="ARBA" id="ARBA00022525"/>
    </source>
</evidence>
<dbReference type="Pfam" id="PF06964">
    <property type="entry name" value="Alpha-L-AF_C"/>
    <property type="match status" value="1"/>
</dbReference>
<evidence type="ECO:0000313" key="13">
    <source>
        <dbReference type="Proteomes" id="UP001346149"/>
    </source>
</evidence>
<dbReference type="EC" id="3.2.1.55" evidence="4"/>
<dbReference type="PANTHER" id="PTHR31776">
    <property type="entry name" value="ALPHA-L-ARABINOFURANOSIDASE 1"/>
    <property type="match status" value="1"/>
</dbReference>
<proteinExistence type="inferred from homology"/>
<dbReference type="GO" id="GO:0046556">
    <property type="term" value="F:alpha-L-arabinofuranosidase activity"/>
    <property type="evidence" value="ECO:0007669"/>
    <property type="project" value="UniProtKB-EC"/>
</dbReference>
<dbReference type="Gene3D" id="2.60.120.260">
    <property type="entry name" value="Galactose-binding domain-like"/>
    <property type="match status" value="1"/>
</dbReference>
<comment type="similarity">
    <text evidence="3">Belongs to the glycosyl hydrolase 51 family.</text>
</comment>
<evidence type="ECO:0000256" key="8">
    <source>
        <dbReference type="ARBA" id="ARBA00022801"/>
    </source>
</evidence>
<feature type="domain" description="Alpha-L-arabinofuranosidase C-terminal" evidence="11">
    <location>
        <begin position="462"/>
        <end position="648"/>
    </location>
</feature>
<evidence type="ECO:0000256" key="7">
    <source>
        <dbReference type="ARBA" id="ARBA00022729"/>
    </source>
</evidence>
<keyword evidence="7" id="KW-0732">Signal</keyword>
<dbReference type="InterPro" id="IPR013780">
    <property type="entry name" value="Glyco_hydro_b"/>
</dbReference>
<dbReference type="Pfam" id="PF22848">
    <property type="entry name" value="ASD1_dom"/>
    <property type="match status" value="1"/>
</dbReference>
<keyword evidence="6" id="KW-0272">Extracellular matrix</keyword>
<accession>A0AAN7M913</accession>
<dbReference type="FunFam" id="2.60.120.260:FF:000063">
    <property type="entry name" value="Putative alpha-L-arabinofuranosidase family protein"/>
    <property type="match status" value="1"/>
</dbReference>
<evidence type="ECO:0000256" key="9">
    <source>
        <dbReference type="ARBA" id="ARBA00023180"/>
    </source>
</evidence>
<protein>
    <recommendedName>
        <fullName evidence="4">non-reducing end alpha-L-arabinofuranosidase</fullName>
        <ecNumber evidence="4">3.2.1.55</ecNumber>
    </recommendedName>
    <alternativeName>
        <fullName evidence="10">Beta-D-xylosidase</fullName>
    </alternativeName>
</protein>
<name>A0AAN7M913_TRANT</name>
<keyword evidence="9" id="KW-0325">Glycoprotein</keyword>
<evidence type="ECO:0000256" key="6">
    <source>
        <dbReference type="ARBA" id="ARBA00022530"/>
    </source>
</evidence>